<proteinExistence type="predicted"/>
<keyword evidence="2" id="KW-1133">Transmembrane helix</keyword>
<dbReference type="Pfam" id="PF08284">
    <property type="entry name" value="RVP_2"/>
    <property type="match status" value="1"/>
</dbReference>
<feature type="compositionally biased region" description="Acidic residues" evidence="1">
    <location>
        <begin position="169"/>
        <end position="199"/>
    </location>
</feature>
<protein>
    <recommendedName>
        <fullName evidence="4">Reverse transcriptase domain-containing protein</fullName>
    </recommendedName>
</protein>
<dbReference type="EMBL" id="LR862136">
    <property type="protein sequence ID" value="CAD1842565.1"/>
    <property type="molecule type" value="Genomic_DNA"/>
</dbReference>
<dbReference type="AlphaFoldDB" id="A0A6V7QIA5"/>
<dbReference type="Gene3D" id="2.40.70.10">
    <property type="entry name" value="Acid Proteases"/>
    <property type="match status" value="1"/>
</dbReference>
<organism evidence="3">
    <name type="scientific">Ananas comosus var. bracteatus</name>
    <name type="common">red pineapple</name>
    <dbReference type="NCBI Taxonomy" id="296719"/>
    <lineage>
        <taxon>Eukaryota</taxon>
        <taxon>Viridiplantae</taxon>
        <taxon>Streptophyta</taxon>
        <taxon>Embryophyta</taxon>
        <taxon>Tracheophyta</taxon>
        <taxon>Spermatophyta</taxon>
        <taxon>Magnoliopsida</taxon>
        <taxon>Liliopsida</taxon>
        <taxon>Poales</taxon>
        <taxon>Bromeliaceae</taxon>
        <taxon>Bromelioideae</taxon>
        <taxon>Ananas</taxon>
    </lineage>
</organism>
<gene>
    <name evidence="3" type="ORF">CB5_LOCUS25776</name>
</gene>
<keyword evidence="2" id="KW-0472">Membrane</keyword>
<dbReference type="InterPro" id="IPR032567">
    <property type="entry name" value="RTL1-rel"/>
</dbReference>
<dbReference type="InterPro" id="IPR021109">
    <property type="entry name" value="Peptidase_aspartic_dom_sf"/>
</dbReference>
<keyword evidence="2" id="KW-0812">Transmembrane</keyword>
<sequence>MSHPEGDARDVVVGITSLFGSHARTLFDTGTSHSFISCSFARDHVFESSPLPVPLRVQTPEKDLGADRCIRSCPILLGDQAFLANLALLSLKEFDLVLGMDWFTKHHATINCEQRTVIFAEPGEEKSSTVHWANHKEREATWELETAMREQYPQLFAEGVDGDGRDLREEDEENDDNGENAGEEEDTYLSDGVEEEDDDSDFGENILNGLEDSAVVEDCSWSVSTVITKEYVLVTQRSQSPMIRHPGTIFFFCSMCSPVTFSAGLSACSFDPLRQQRFKYG</sequence>
<evidence type="ECO:0000256" key="2">
    <source>
        <dbReference type="SAM" id="Phobius"/>
    </source>
</evidence>
<reference evidence="3" key="1">
    <citation type="submission" date="2020-07" db="EMBL/GenBank/DDBJ databases">
        <authorList>
            <person name="Lin J."/>
        </authorList>
    </citation>
    <scope>NUCLEOTIDE SEQUENCE</scope>
</reference>
<evidence type="ECO:0008006" key="4">
    <source>
        <dbReference type="Google" id="ProtNLM"/>
    </source>
</evidence>
<dbReference type="SUPFAM" id="SSF50630">
    <property type="entry name" value="Acid proteases"/>
    <property type="match status" value="1"/>
</dbReference>
<accession>A0A6V7QIA5</accession>
<feature type="region of interest" description="Disordered" evidence="1">
    <location>
        <begin position="159"/>
        <end position="199"/>
    </location>
</feature>
<dbReference type="PANTHER" id="PTHR15503:SF45">
    <property type="entry name" value="RNA-DIRECTED DNA POLYMERASE HOMOLOG"/>
    <property type="match status" value="1"/>
</dbReference>
<evidence type="ECO:0000256" key="1">
    <source>
        <dbReference type="SAM" id="MobiDB-lite"/>
    </source>
</evidence>
<name>A0A6V7QIA5_ANACO</name>
<evidence type="ECO:0000313" key="3">
    <source>
        <dbReference type="EMBL" id="CAD1842565.1"/>
    </source>
</evidence>
<dbReference type="PANTHER" id="PTHR15503">
    <property type="entry name" value="LDOC1 RELATED"/>
    <property type="match status" value="1"/>
</dbReference>
<dbReference type="CDD" id="cd00303">
    <property type="entry name" value="retropepsin_like"/>
    <property type="match status" value="1"/>
</dbReference>
<feature type="transmembrane region" description="Helical" evidence="2">
    <location>
        <begin position="249"/>
        <end position="270"/>
    </location>
</feature>